<gene>
    <name evidence="7" type="primary">LOC108742562</name>
</gene>
<keyword evidence="6" id="KW-1185">Reference proteome</keyword>
<dbReference type="InterPro" id="IPR018056">
    <property type="entry name" value="Kringle_CS"/>
</dbReference>
<keyword evidence="4" id="KW-0472">Membrane</keyword>
<feature type="domain" description="Kringle" evidence="5">
    <location>
        <begin position="40"/>
        <end position="118"/>
    </location>
</feature>
<dbReference type="InterPro" id="IPR036179">
    <property type="entry name" value="Ig-like_dom_sf"/>
</dbReference>
<dbReference type="PANTHER" id="PTHR24261:SF7">
    <property type="entry name" value="KRINGLE DOMAIN-CONTAINING PROTEIN"/>
    <property type="match status" value="1"/>
</dbReference>
<dbReference type="FunFam" id="2.20.100.10:FF:000001">
    <property type="entry name" value="semaphorin-5A isoform X1"/>
    <property type="match status" value="1"/>
</dbReference>
<keyword evidence="2 3" id="KW-1015">Disulfide bond</keyword>
<dbReference type="InParanoid" id="A0A1W4XB39"/>
<dbReference type="KEGG" id="apln:108742562"/>
<evidence type="ECO:0000259" key="5">
    <source>
        <dbReference type="PROSITE" id="PS50070"/>
    </source>
</evidence>
<dbReference type="GeneID" id="108742562"/>
<keyword evidence="4" id="KW-1133">Transmembrane helix</keyword>
<keyword evidence="4" id="KW-0812">Transmembrane</keyword>
<evidence type="ECO:0000256" key="3">
    <source>
        <dbReference type="PROSITE-ProRule" id="PRU00121"/>
    </source>
</evidence>
<dbReference type="InterPro" id="IPR013806">
    <property type="entry name" value="Kringle-like"/>
</dbReference>
<dbReference type="InterPro" id="IPR038178">
    <property type="entry name" value="Kringle_sf"/>
</dbReference>
<dbReference type="Gene3D" id="2.40.20.10">
    <property type="entry name" value="Plasminogen Kringle 4"/>
    <property type="match status" value="4"/>
</dbReference>
<dbReference type="InterPro" id="IPR036383">
    <property type="entry name" value="TSP1_rpt_sf"/>
</dbReference>
<name>A0A1W4XB39_AGRPL</name>
<keyword evidence="1 3" id="KW-0420">Kringle</keyword>
<dbReference type="InterPro" id="IPR022041">
    <property type="entry name" value="Methyltransf_FA"/>
</dbReference>
<dbReference type="STRING" id="224129.A0A1W4XB39"/>
<dbReference type="CDD" id="cd00108">
    <property type="entry name" value="KR"/>
    <property type="match status" value="1"/>
</dbReference>
<dbReference type="InterPro" id="IPR000884">
    <property type="entry name" value="TSP1_rpt"/>
</dbReference>
<evidence type="ECO:0000313" key="7">
    <source>
        <dbReference type="RefSeq" id="XP_018333321.1"/>
    </source>
</evidence>
<dbReference type="SUPFAM" id="SSF82895">
    <property type="entry name" value="TSP-1 type 1 repeat"/>
    <property type="match status" value="1"/>
</dbReference>
<feature type="transmembrane region" description="Helical" evidence="4">
    <location>
        <begin position="1303"/>
        <end position="1325"/>
    </location>
</feature>
<evidence type="ECO:0000256" key="2">
    <source>
        <dbReference type="ARBA" id="ARBA00023157"/>
    </source>
</evidence>
<dbReference type="InterPro" id="IPR000001">
    <property type="entry name" value="Kringle"/>
</dbReference>
<dbReference type="RefSeq" id="XP_018333321.1">
    <property type="nucleotide sequence ID" value="XM_018477819.1"/>
</dbReference>
<reference evidence="7" key="1">
    <citation type="submission" date="2025-08" db="UniProtKB">
        <authorList>
            <consortium name="RefSeq"/>
        </authorList>
    </citation>
    <scope>IDENTIFICATION</scope>
    <source>
        <tissue evidence="7">Entire body</tissue>
    </source>
</reference>
<organism evidence="6 7">
    <name type="scientific">Agrilus planipennis</name>
    <name type="common">Emerald ash borer</name>
    <name type="synonym">Agrilus marcopoli</name>
    <dbReference type="NCBI Taxonomy" id="224129"/>
    <lineage>
        <taxon>Eukaryota</taxon>
        <taxon>Metazoa</taxon>
        <taxon>Ecdysozoa</taxon>
        <taxon>Arthropoda</taxon>
        <taxon>Hexapoda</taxon>
        <taxon>Insecta</taxon>
        <taxon>Pterygota</taxon>
        <taxon>Neoptera</taxon>
        <taxon>Endopterygota</taxon>
        <taxon>Coleoptera</taxon>
        <taxon>Polyphaga</taxon>
        <taxon>Elateriformia</taxon>
        <taxon>Buprestoidea</taxon>
        <taxon>Buprestidae</taxon>
        <taxon>Agrilinae</taxon>
        <taxon>Agrilus</taxon>
    </lineage>
</organism>
<sequence length="1345" mass="154090">MLQNFSKIVIVSLIKLIYITCNDELGNLTDLSRCILSHLGLEYRGEIQKTESGVPCQAWDSEKPVHKVNISFIDEKFSDFSKKNAMNYCRNPSLHPDGPWCYSMEKNNINETCMIPLCSFSECKATGPGMEYSGKHKRGLSDRKCLKWNKKRKKVRHDGNITEIEKYAAHKFPENDLSDASKFCRNPSGDVGGPWCFVEVEDSNEVEREYCDVPFCEDQECTVFTKETPIYSHFAAFESTQNFTFGLRLWDSDSFLNTSAKLLLSVLALPTTGNEVKELGFGIEIHISTTKVALTYGNKDDVHYEKLENPLVSHKYQFFSLNWDKGIITFSREGAVVPIFMAEIQTKNNLLGYHKDAFSYYSAMGENMLWSFPFCDDDDVCDIQTTTSEHHQQFWPLGRTDLGFDLKFYIRAFHSGYILLVPSPAVKYPALKIMLDKKDGFTEVVHYPRENEPPNVLVKHTLNEFLLDYWKWAEFTLAIFADNLQLFSTRDIGTLLIIDLRHESIRQIRWFSPASNDSVAHWTFSCAPLKSANPPPAFLPECALEMHENTYKGTQDLTNEGIPCLPWSGKGIPSNDFFNDKNEVLKTRNYCRNPLSDDLGSYCYTFSRTREIVKSYCHIRPCKSQECRLAGTGNDYVGKLNITRSNRSCMAWTATSFKSYNETLFADKKIEDAKNYCRNPTRNLAGSWCYTNDSRFRYDICNVRDCDKPEECIVIIRQKGTASDIHILPQWKAGGAHGGLHFAAKQWNPDQQIGAVFEFKSLEKDQSMKLVIGEKENEKVQMYYNSYLVKEKTLSHLMHSGKWTSFWLQIRKGEIALGYEDVETALFEWTHDYQNTAFEPIFMSYMSLFLSPLGLFFNCDECHIENVTNSDFLKLFPLGLRRKDRKPLYNSICFKLRGIGVFNVLLSALPDVGLYHLIKISDDDVSIYKVDFNKRNKMILLKLEKMIKGPLLRTNSWTNLHISFQEQELNVSSEEALLFRYNSSDEPLVFYWFSVGSEKGWVVWVANCVPLDIDGPPLDGGWSKWSPWQCTVTCGGGEGFRTRNCTNPSPNIFGQQCHGSPKSVGTCNDFPCGDISPATIESIQQDLKTTQVSLIVNEEDSLFIEANNEITSKIHTESPEATFMWTLNGLLVEKNKNRTILKNNSISISKTSEKDVGVYAFVLKRINKQKLIIRTVTLAVVSKTYDISTRATSELILHSKAMTLGHIYIDLSQKWLLNNTTYIDYGITTLSAVATERIKPLNASHSGEWRCVVEQLELGLFWVTNIVKVEVKKAPNFYTHLMEDKLTAPIFARFKTEKNIRRVAALFFITLFLLLTSCTGFYLLLRKMPIKKIKKKSKYKRNRRL</sequence>
<protein>
    <submittedName>
        <fullName evidence="7">Uncharacterized protein LOC108742562 isoform X1</fullName>
    </submittedName>
</protein>
<dbReference type="PANTHER" id="PTHR24261">
    <property type="entry name" value="PLASMINOGEN-RELATED"/>
    <property type="match status" value="1"/>
</dbReference>
<dbReference type="PRINTS" id="PR00018">
    <property type="entry name" value="KRINGLE"/>
</dbReference>
<proteinExistence type="predicted"/>
<accession>A0A1W4XB39</accession>
<evidence type="ECO:0000313" key="6">
    <source>
        <dbReference type="Proteomes" id="UP000192223"/>
    </source>
</evidence>
<dbReference type="SMART" id="SM00130">
    <property type="entry name" value="KR"/>
    <property type="match status" value="4"/>
</dbReference>
<dbReference type="SUPFAM" id="SSF48726">
    <property type="entry name" value="Immunoglobulin"/>
    <property type="match status" value="1"/>
</dbReference>
<comment type="caution">
    <text evidence="3">Lacks conserved residue(s) required for the propagation of feature annotation.</text>
</comment>
<dbReference type="PROSITE" id="PS00021">
    <property type="entry name" value="KRINGLE_1"/>
    <property type="match status" value="4"/>
</dbReference>
<feature type="domain" description="Kringle" evidence="5">
    <location>
        <begin position="550"/>
        <end position="622"/>
    </location>
</feature>
<dbReference type="InterPro" id="IPR050759">
    <property type="entry name" value="Serine_protease_kringle"/>
</dbReference>
<feature type="domain" description="Kringle" evidence="5">
    <location>
        <begin position="631"/>
        <end position="706"/>
    </location>
</feature>
<dbReference type="Proteomes" id="UP000192223">
    <property type="component" value="Unplaced"/>
</dbReference>
<dbReference type="SMART" id="SM00209">
    <property type="entry name" value="TSP1"/>
    <property type="match status" value="1"/>
</dbReference>
<dbReference type="Pfam" id="PF00090">
    <property type="entry name" value="TSP_1"/>
    <property type="match status" value="1"/>
</dbReference>
<dbReference type="PROSITE" id="PS50092">
    <property type="entry name" value="TSP1"/>
    <property type="match status" value="1"/>
</dbReference>
<evidence type="ECO:0000256" key="4">
    <source>
        <dbReference type="SAM" id="Phobius"/>
    </source>
</evidence>
<dbReference type="PROSITE" id="PS50070">
    <property type="entry name" value="KRINGLE_2"/>
    <property type="match status" value="4"/>
</dbReference>
<dbReference type="OrthoDB" id="1915767at2759"/>
<feature type="domain" description="Kringle" evidence="5">
    <location>
        <begin position="127"/>
        <end position="216"/>
    </location>
</feature>
<feature type="disulfide bond" evidence="3">
    <location>
        <begin position="564"/>
        <end position="603"/>
    </location>
</feature>
<dbReference type="Pfam" id="PF12248">
    <property type="entry name" value="Methyltransf_FA"/>
    <property type="match status" value="1"/>
</dbReference>
<evidence type="ECO:0000256" key="1">
    <source>
        <dbReference type="ARBA" id="ARBA00022572"/>
    </source>
</evidence>
<dbReference type="Pfam" id="PF00051">
    <property type="entry name" value="Kringle"/>
    <property type="match status" value="4"/>
</dbReference>
<dbReference type="Gene3D" id="2.20.100.10">
    <property type="entry name" value="Thrombospondin type-1 (TSP1) repeat"/>
    <property type="match status" value="1"/>
</dbReference>
<dbReference type="SUPFAM" id="SSF57440">
    <property type="entry name" value="Kringle-like"/>
    <property type="match status" value="4"/>
</dbReference>